<evidence type="ECO:0008006" key="5">
    <source>
        <dbReference type="Google" id="ProtNLM"/>
    </source>
</evidence>
<feature type="transmembrane region" description="Helical" evidence="2">
    <location>
        <begin position="20"/>
        <end position="43"/>
    </location>
</feature>
<keyword evidence="2" id="KW-0812">Transmembrane</keyword>
<feature type="compositionally biased region" description="Polar residues" evidence="1">
    <location>
        <begin position="155"/>
        <end position="167"/>
    </location>
</feature>
<evidence type="ECO:0000256" key="1">
    <source>
        <dbReference type="SAM" id="MobiDB-lite"/>
    </source>
</evidence>
<name>A0A5M3N4B2_CONPW</name>
<protein>
    <recommendedName>
        <fullName evidence="5">Transmembrane protein</fullName>
    </recommendedName>
</protein>
<dbReference type="OMA" id="EWETSSA"/>
<organism evidence="3 4">
    <name type="scientific">Coniophora puteana (strain RWD-64-598)</name>
    <name type="common">Brown rot fungus</name>
    <dbReference type="NCBI Taxonomy" id="741705"/>
    <lineage>
        <taxon>Eukaryota</taxon>
        <taxon>Fungi</taxon>
        <taxon>Dikarya</taxon>
        <taxon>Basidiomycota</taxon>
        <taxon>Agaricomycotina</taxon>
        <taxon>Agaricomycetes</taxon>
        <taxon>Agaricomycetidae</taxon>
        <taxon>Boletales</taxon>
        <taxon>Coniophorineae</taxon>
        <taxon>Coniophoraceae</taxon>
        <taxon>Coniophora</taxon>
    </lineage>
</organism>
<gene>
    <name evidence="3" type="ORF">CONPUDRAFT_78618</name>
</gene>
<accession>A0A5M3N4B2</accession>
<proteinExistence type="predicted"/>
<keyword evidence="4" id="KW-1185">Reference proteome</keyword>
<dbReference type="GeneID" id="19209796"/>
<feature type="region of interest" description="Disordered" evidence="1">
    <location>
        <begin position="65"/>
        <end position="87"/>
    </location>
</feature>
<feature type="region of interest" description="Disordered" evidence="1">
    <location>
        <begin position="150"/>
        <end position="180"/>
    </location>
</feature>
<dbReference type="RefSeq" id="XP_007762740.1">
    <property type="nucleotide sequence ID" value="XM_007764550.1"/>
</dbReference>
<dbReference type="AlphaFoldDB" id="A0A5M3N4B2"/>
<keyword evidence="2" id="KW-1133">Transmembrane helix</keyword>
<evidence type="ECO:0000313" key="3">
    <source>
        <dbReference type="EMBL" id="EIW86136.1"/>
    </source>
</evidence>
<dbReference type="OrthoDB" id="3265603at2759"/>
<sequence>MVPPPHLKREIPEIDGSPAGFIALVVVLSVIILASCIAVFFLLRDHEPSDAQRAARRSRYMREIEREASTADGGPGSTAPPSLTERMKRIWRTKGYASASRRGSGGWVQATGDEWETSSANGDDHDTGMRVVGGTKLKVDIPRAYADPYARSDYPASSENGHSQSQAHGAGGPPVRIVDSPVTSEAFDPFRIPSEYLDPFHDAQTKQPPPSVSHGHYDVEDPMAERRISIRTVTAERALSPIRTRGDDIEAMSPVEVRNPKHFSTQSGASVRTFEGGTKFLEGL</sequence>
<dbReference type="EMBL" id="JH711573">
    <property type="protein sequence ID" value="EIW86136.1"/>
    <property type="molecule type" value="Genomic_DNA"/>
</dbReference>
<evidence type="ECO:0000313" key="4">
    <source>
        <dbReference type="Proteomes" id="UP000053558"/>
    </source>
</evidence>
<dbReference type="Proteomes" id="UP000053558">
    <property type="component" value="Unassembled WGS sequence"/>
</dbReference>
<keyword evidence="2" id="KW-0472">Membrane</keyword>
<evidence type="ECO:0000256" key="2">
    <source>
        <dbReference type="SAM" id="Phobius"/>
    </source>
</evidence>
<reference evidence="4" key="1">
    <citation type="journal article" date="2012" name="Science">
        <title>The Paleozoic origin of enzymatic lignin decomposition reconstructed from 31 fungal genomes.</title>
        <authorList>
            <person name="Floudas D."/>
            <person name="Binder M."/>
            <person name="Riley R."/>
            <person name="Barry K."/>
            <person name="Blanchette R.A."/>
            <person name="Henrissat B."/>
            <person name="Martinez A.T."/>
            <person name="Otillar R."/>
            <person name="Spatafora J.W."/>
            <person name="Yadav J.S."/>
            <person name="Aerts A."/>
            <person name="Benoit I."/>
            <person name="Boyd A."/>
            <person name="Carlson A."/>
            <person name="Copeland A."/>
            <person name="Coutinho P.M."/>
            <person name="de Vries R.P."/>
            <person name="Ferreira P."/>
            <person name="Findley K."/>
            <person name="Foster B."/>
            <person name="Gaskell J."/>
            <person name="Glotzer D."/>
            <person name="Gorecki P."/>
            <person name="Heitman J."/>
            <person name="Hesse C."/>
            <person name="Hori C."/>
            <person name="Igarashi K."/>
            <person name="Jurgens J.A."/>
            <person name="Kallen N."/>
            <person name="Kersten P."/>
            <person name="Kohler A."/>
            <person name="Kuees U."/>
            <person name="Kumar T.K.A."/>
            <person name="Kuo A."/>
            <person name="LaButti K."/>
            <person name="Larrondo L.F."/>
            <person name="Lindquist E."/>
            <person name="Ling A."/>
            <person name="Lombard V."/>
            <person name="Lucas S."/>
            <person name="Lundell T."/>
            <person name="Martin R."/>
            <person name="McLaughlin D.J."/>
            <person name="Morgenstern I."/>
            <person name="Morin E."/>
            <person name="Murat C."/>
            <person name="Nagy L.G."/>
            <person name="Nolan M."/>
            <person name="Ohm R.A."/>
            <person name="Patyshakuliyeva A."/>
            <person name="Rokas A."/>
            <person name="Ruiz-Duenas F.J."/>
            <person name="Sabat G."/>
            <person name="Salamov A."/>
            <person name="Samejima M."/>
            <person name="Schmutz J."/>
            <person name="Slot J.C."/>
            <person name="St John F."/>
            <person name="Stenlid J."/>
            <person name="Sun H."/>
            <person name="Sun S."/>
            <person name="Syed K."/>
            <person name="Tsang A."/>
            <person name="Wiebenga A."/>
            <person name="Young D."/>
            <person name="Pisabarro A."/>
            <person name="Eastwood D.C."/>
            <person name="Martin F."/>
            <person name="Cullen D."/>
            <person name="Grigoriev I.V."/>
            <person name="Hibbett D.S."/>
        </authorList>
    </citation>
    <scope>NUCLEOTIDE SEQUENCE [LARGE SCALE GENOMIC DNA]</scope>
    <source>
        <strain evidence="4">RWD-64-598 SS2</strain>
    </source>
</reference>
<dbReference type="KEGG" id="cput:CONPUDRAFT_78618"/>
<comment type="caution">
    <text evidence="3">The sequence shown here is derived from an EMBL/GenBank/DDBJ whole genome shotgun (WGS) entry which is preliminary data.</text>
</comment>